<feature type="transmembrane region" description="Helical" evidence="2">
    <location>
        <begin position="23"/>
        <end position="44"/>
    </location>
</feature>
<dbReference type="RefSeq" id="XP_022407919.1">
    <property type="nucleotide sequence ID" value="XM_022552211.2"/>
</dbReference>
<feature type="compositionally biased region" description="Basic and acidic residues" evidence="1">
    <location>
        <begin position="149"/>
        <end position="162"/>
    </location>
</feature>
<keyword evidence="3" id="KW-1185">Reference proteome</keyword>
<feature type="region of interest" description="Disordered" evidence="1">
    <location>
        <begin position="148"/>
        <end position="173"/>
    </location>
</feature>
<feature type="transmembrane region" description="Helical" evidence="2">
    <location>
        <begin position="51"/>
        <end position="70"/>
    </location>
</feature>
<evidence type="ECO:0000256" key="2">
    <source>
        <dbReference type="SAM" id="Phobius"/>
    </source>
</evidence>
<dbReference type="Pfam" id="PF15125">
    <property type="entry name" value="TMEM238"/>
    <property type="match status" value="1"/>
</dbReference>
<evidence type="ECO:0000256" key="1">
    <source>
        <dbReference type="SAM" id="MobiDB-lite"/>
    </source>
</evidence>
<feature type="region of interest" description="Disordered" evidence="1">
    <location>
        <begin position="430"/>
        <end position="508"/>
    </location>
</feature>
<keyword evidence="2" id="KW-0472">Membrane</keyword>
<dbReference type="PANTHER" id="PTHR28613">
    <property type="entry name" value="SI:CH211-232M10.4-RELATED"/>
    <property type="match status" value="1"/>
</dbReference>
<name>A0A2Y9LE02_DELLE</name>
<dbReference type="AlphaFoldDB" id="A0A2Y9LE02"/>
<evidence type="ECO:0000313" key="4">
    <source>
        <dbReference type="RefSeq" id="XP_022407919.1"/>
    </source>
</evidence>
<dbReference type="KEGG" id="dle:111163489"/>
<proteinExistence type="predicted"/>
<dbReference type="PANTHER" id="PTHR28613:SF6">
    <property type="entry name" value="RIKEN CDNA A930007A09 GENE"/>
    <property type="match status" value="1"/>
</dbReference>
<keyword evidence="2" id="KW-0812">Transmembrane</keyword>
<sequence>MELSVNDVDRTKKRSGLGRCKHFFWLGVAFDTVGATVMFTGVFADLLFYDLLLYLGSIIIFLSLLWWVFWYSGNIELSSEEPLNRPCHLPSATTLEVLSQTISNRFSFNMGSVSNTFMRMRPRRRHRQRFLQGSALDMTVTGQVENQLDQDKDGMEGAKESGDAQDFGSEDLPKPEAVKSLKGVCSLGPNAGPLGTEASLPRFVKGPWTHLVQPFTPSPLDQPLTPAILAFKSLPIVPEASASQPLPILNSKSQPVVSLASSSQPPAVTLASVSQPAAPLASASQPLPILTSKSQPVASLASTTQPPVLFASESLPAVPLSSTSQPLTILTSQSHLLVPVASQSHPRVPVASQSHLLVPVASQSQLQNLAQACQTQPPPLQASQSQGLATQVSLLQLLPTQSFQTQPVDLQVAQAIQDFQAMYHTQQTSQSSSLVQRIGPSQSPSAQEFHREPVAFETPPPAGQELSQNPPDTASLLPESPAPAAQAQQSVPPGRAPTPVPERRSRSL</sequence>
<dbReference type="InterPro" id="IPR029365">
    <property type="entry name" value="TMEM238"/>
</dbReference>
<accession>A0A2Y9LE02</accession>
<organism evidence="3 4">
    <name type="scientific">Delphinapterus leucas</name>
    <name type="common">Beluga whale</name>
    <dbReference type="NCBI Taxonomy" id="9749"/>
    <lineage>
        <taxon>Eukaryota</taxon>
        <taxon>Metazoa</taxon>
        <taxon>Chordata</taxon>
        <taxon>Craniata</taxon>
        <taxon>Vertebrata</taxon>
        <taxon>Euteleostomi</taxon>
        <taxon>Mammalia</taxon>
        <taxon>Eutheria</taxon>
        <taxon>Laurasiatheria</taxon>
        <taxon>Artiodactyla</taxon>
        <taxon>Whippomorpha</taxon>
        <taxon>Cetacea</taxon>
        <taxon>Odontoceti</taxon>
        <taxon>Monodontidae</taxon>
        <taxon>Delphinapterus</taxon>
    </lineage>
</organism>
<dbReference type="GeneID" id="111163489"/>
<reference evidence="4" key="1">
    <citation type="submission" date="2025-08" db="UniProtKB">
        <authorList>
            <consortium name="RefSeq"/>
        </authorList>
    </citation>
    <scope>IDENTIFICATION</scope>
    <source>
        <tissue evidence="4">Blood</tissue>
    </source>
</reference>
<protein>
    <submittedName>
        <fullName evidence="4">SH3 domain-containing protein C23A1.17-like</fullName>
    </submittedName>
</protein>
<gene>
    <name evidence="4" type="primary">LOC111163489</name>
</gene>
<dbReference type="Proteomes" id="UP000248483">
    <property type="component" value="Unplaced"/>
</dbReference>
<dbReference type="STRING" id="9749.A0A2Y9LE02"/>
<evidence type="ECO:0000313" key="3">
    <source>
        <dbReference type="Proteomes" id="UP000248483"/>
    </source>
</evidence>
<feature type="compositionally biased region" description="Low complexity" evidence="1">
    <location>
        <begin position="474"/>
        <end position="493"/>
    </location>
</feature>
<keyword evidence="2" id="KW-1133">Transmembrane helix</keyword>
<dbReference type="InParanoid" id="A0A2Y9LE02"/>